<name>A0A1T5JGH1_9BACT</name>
<evidence type="ECO:0000313" key="10">
    <source>
        <dbReference type="Proteomes" id="UP000190961"/>
    </source>
</evidence>
<keyword evidence="4 6" id="KW-1133">Transmembrane helix</keyword>
<dbReference type="InterPro" id="IPR050250">
    <property type="entry name" value="Macrolide_Exporter_MacB"/>
</dbReference>
<feature type="transmembrane region" description="Helical" evidence="6">
    <location>
        <begin position="278"/>
        <end position="298"/>
    </location>
</feature>
<evidence type="ECO:0000256" key="5">
    <source>
        <dbReference type="ARBA" id="ARBA00023136"/>
    </source>
</evidence>
<keyword evidence="2" id="KW-1003">Cell membrane</keyword>
<feature type="domain" description="ABC3 transporter permease C-terminal" evidence="7">
    <location>
        <begin position="672"/>
        <end position="785"/>
    </location>
</feature>
<evidence type="ECO:0000256" key="2">
    <source>
        <dbReference type="ARBA" id="ARBA00022475"/>
    </source>
</evidence>
<feature type="transmembrane region" description="Helical" evidence="6">
    <location>
        <begin position="416"/>
        <end position="441"/>
    </location>
</feature>
<feature type="transmembrane region" description="Helical" evidence="6">
    <location>
        <begin position="669"/>
        <end position="694"/>
    </location>
</feature>
<feature type="transmembrane region" description="Helical" evidence="6">
    <location>
        <begin position="20"/>
        <end position="41"/>
    </location>
</feature>
<feature type="domain" description="ABC3 transporter permease C-terminal" evidence="7">
    <location>
        <begin position="284"/>
        <end position="398"/>
    </location>
</feature>
<dbReference type="Pfam" id="PF02687">
    <property type="entry name" value="FtsX"/>
    <property type="match status" value="2"/>
</dbReference>
<gene>
    <name evidence="9" type="ORF">SAMN05660236_1060</name>
</gene>
<keyword evidence="5 6" id="KW-0472">Membrane</keyword>
<accession>A0A1T5JGH1</accession>
<dbReference type="RefSeq" id="WP_079685628.1">
    <property type="nucleotide sequence ID" value="NZ_FUZU01000001.1"/>
</dbReference>
<dbReference type="Proteomes" id="UP000190961">
    <property type="component" value="Unassembled WGS sequence"/>
</dbReference>
<evidence type="ECO:0000256" key="1">
    <source>
        <dbReference type="ARBA" id="ARBA00004651"/>
    </source>
</evidence>
<feature type="transmembrane region" description="Helical" evidence="6">
    <location>
        <begin position="373"/>
        <end position="396"/>
    </location>
</feature>
<evidence type="ECO:0000259" key="7">
    <source>
        <dbReference type="Pfam" id="PF02687"/>
    </source>
</evidence>
<dbReference type="InterPro" id="IPR003838">
    <property type="entry name" value="ABC3_permease_C"/>
</dbReference>
<evidence type="ECO:0000259" key="8">
    <source>
        <dbReference type="Pfam" id="PF12704"/>
    </source>
</evidence>
<evidence type="ECO:0000256" key="4">
    <source>
        <dbReference type="ARBA" id="ARBA00022989"/>
    </source>
</evidence>
<evidence type="ECO:0000313" key="9">
    <source>
        <dbReference type="EMBL" id="SKC50278.1"/>
    </source>
</evidence>
<dbReference type="PANTHER" id="PTHR30572:SF18">
    <property type="entry name" value="ABC-TYPE MACROLIDE FAMILY EXPORT SYSTEM PERMEASE COMPONENT 2"/>
    <property type="match status" value="1"/>
</dbReference>
<protein>
    <submittedName>
        <fullName evidence="9">Putative ABC transport system permease protein</fullName>
    </submittedName>
</protein>
<dbReference type="InterPro" id="IPR025857">
    <property type="entry name" value="MacB_PCD"/>
</dbReference>
<keyword evidence="3 6" id="KW-0812">Transmembrane</keyword>
<evidence type="ECO:0000256" key="3">
    <source>
        <dbReference type="ARBA" id="ARBA00022692"/>
    </source>
</evidence>
<reference evidence="9 10" key="1">
    <citation type="submission" date="2017-02" db="EMBL/GenBank/DDBJ databases">
        <authorList>
            <person name="Peterson S.W."/>
        </authorList>
    </citation>
    <scope>NUCLEOTIDE SEQUENCE [LARGE SCALE GENOMIC DNA]</scope>
    <source>
        <strain evidence="9 10">DSM 25262</strain>
    </source>
</reference>
<feature type="transmembrane region" description="Helical" evidence="6">
    <location>
        <begin position="753"/>
        <end position="775"/>
    </location>
</feature>
<organism evidence="9 10">
    <name type="scientific">Ohtaekwangia koreensis</name>
    <dbReference type="NCBI Taxonomy" id="688867"/>
    <lineage>
        <taxon>Bacteria</taxon>
        <taxon>Pseudomonadati</taxon>
        <taxon>Bacteroidota</taxon>
        <taxon>Cytophagia</taxon>
        <taxon>Cytophagales</taxon>
        <taxon>Fulvivirgaceae</taxon>
        <taxon>Ohtaekwangia</taxon>
    </lineage>
</organism>
<dbReference type="OrthoDB" id="5933722at2"/>
<dbReference type="AlphaFoldDB" id="A0A1T5JGH1"/>
<dbReference type="STRING" id="688867.SAMN05660236_1060"/>
<keyword evidence="10" id="KW-1185">Reference proteome</keyword>
<sequence>MIKNYFLIAIRSLRKHLSYSAINIFGLSLGLATCILLVTWIRHELSYDKFHEKADRIYRASLEYSFGGHTSKTSVSPTALLPAAQKNFAEVESGVRLYNPSASNGFVIRQDDKLFQERKFYYADSTFFKVFSFSLVKGNPDKALTEPNSVVLTRSMAKKYFDSEDVMGKTIEVGNKGDYTITGLVEDAPSNTLLQFDFIGSFSSLAASKETSWWSANYETYMLLTPGADVSALTHKTNELVKQEVASELTNPGDYVKYNFYPVGDVYLKSGMASDIQYVYIFGSIALLVLIIACINYINLATARAADRAKEVGIRKVVGALRNQLFMQFISESAILTFIALIFSFLLAKIALPLFNQVTGKQFDSGTFINLEFILSSIIASVVIALLAGAYPAFAITAFKPVSILKGNFKTSGKGIWLRQSLVVVQFSISIILIVGTIVVLQQLSFIQNKKLGYSKENVVIMLLDAKTAAVYNEFRTEILRSGIASHVARAIESPTKIDGGYSVMLPGAANEIGMIVTANAVDPDFIPALNIKLVAGRNFTENDYIKMRTDTITSFVLNESAIRDLGLAVETAVGTTIDMNGRHGEIVGVSEDFHFAPLKQKIEPLVLFTEEYQFSTIFIKLKEGNTTELLAKLKSICNTVTPHRPFDYTFLDEEYAAMYKNEERMSQISTTFATLTILIACLGLFGLVSFSAAQKTKEIGIRKVLGATASSIVLLITKDFTRLVLISIMIALPLAYWIMYQWLNDFAYKTEIGVWPLLLAAGLSIVIAFGTASFQAIKAALINPVDTLRSE</sequence>
<comment type="subcellular location">
    <subcellularLocation>
        <location evidence="1">Cell membrane</location>
        <topology evidence="1">Multi-pass membrane protein</topology>
    </subcellularLocation>
</comment>
<feature type="domain" description="MacB-like periplasmic core" evidence="8">
    <location>
        <begin position="20"/>
        <end position="235"/>
    </location>
</feature>
<dbReference type="Pfam" id="PF12704">
    <property type="entry name" value="MacB_PCD"/>
    <property type="match status" value="2"/>
</dbReference>
<dbReference type="EMBL" id="FUZU01000001">
    <property type="protein sequence ID" value="SKC50278.1"/>
    <property type="molecule type" value="Genomic_DNA"/>
</dbReference>
<feature type="domain" description="MacB-like periplasmic core" evidence="8">
    <location>
        <begin position="508"/>
        <end position="632"/>
    </location>
</feature>
<dbReference type="PANTHER" id="PTHR30572">
    <property type="entry name" value="MEMBRANE COMPONENT OF TRANSPORTER-RELATED"/>
    <property type="match status" value="1"/>
</dbReference>
<proteinExistence type="predicted"/>
<dbReference type="GO" id="GO:0022857">
    <property type="term" value="F:transmembrane transporter activity"/>
    <property type="evidence" value="ECO:0007669"/>
    <property type="project" value="TreeGrafter"/>
</dbReference>
<dbReference type="GO" id="GO:0005886">
    <property type="term" value="C:plasma membrane"/>
    <property type="evidence" value="ECO:0007669"/>
    <property type="project" value="UniProtKB-SubCell"/>
</dbReference>
<feature type="transmembrane region" description="Helical" evidence="6">
    <location>
        <begin position="333"/>
        <end position="352"/>
    </location>
</feature>
<feature type="transmembrane region" description="Helical" evidence="6">
    <location>
        <begin position="724"/>
        <end position="741"/>
    </location>
</feature>
<evidence type="ECO:0000256" key="6">
    <source>
        <dbReference type="SAM" id="Phobius"/>
    </source>
</evidence>